<accession>A0A4Q7WXS8</accession>
<dbReference type="FunFam" id="3.40.50.170:FF:000008">
    <property type="entry name" value="Phosphoribosylglycinamide formyltransferase"/>
    <property type="match status" value="1"/>
</dbReference>
<dbReference type="EC" id="2.1.2.2" evidence="4"/>
<dbReference type="PANTHER" id="PTHR43369">
    <property type="entry name" value="PHOSPHORIBOSYLGLYCINAMIDE FORMYLTRANSFERASE"/>
    <property type="match status" value="1"/>
</dbReference>
<protein>
    <recommendedName>
        <fullName evidence="4">Phosphoribosylglycinamide formyltransferase</fullName>
        <ecNumber evidence="4">2.1.2.2</ecNumber>
    </recommendedName>
    <alternativeName>
        <fullName evidence="4">5'-phosphoribosylglycinamide transformylase</fullName>
    </alternativeName>
    <alternativeName>
        <fullName evidence="4">GAR transformylase</fullName>
        <shortName evidence="4">GART</shortName>
    </alternativeName>
</protein>
<dbReference type="SUPFAM" id="SSF53328">
    <property type="entry name" value="Formyltransferase"/>
    <property type="match status" value="1"/>
</dbReference>
<feature type="binding site" evidence="4">
    <location>
        <begin position="25"/>
        <end position="27"/>
    </location>
    <ligand>
        <name>N(1)-(5-phospho-beta-D-ribosyl)glycinamide</name>
        <dbReference type="ChEBI" id="CHEBI:143788"/>
    </ligand>
</feature>
<feature type="active site" description="Proton donor" evidence="4">
    <location>
        <position position="122"/>
    </location>
</feature>
<dbReference type="CDD" id="cd08645">
    <property type="entry name" value="FMT_core_GART"/>
    <property type="match status" value="1"/>
</dbReference>
<feature type="binding site" evidence="4">
    <location>
        <begin position="103"/>
        <end position="106"/>
    </location>
    <ligand>
        <name>(6R)-10-formyltetrahydrofolate</name>
        <dbReference type="ChEBI" id="CHEBI:195366"/>
    </ligand>
</feature>
<sequence>MTSASDPAVFPHGRARLVVLVSGSGSNLQALLDACADPAYGAQVVAVGADREGIVGLDRAVAAGVPTFVHKVKAYAERADWDRALTSSVAEYKPDLVVSAGFLKLVGDDFLEAFGDRYINTHNALLPAFPGIHGPRDALEYGVKVAGATLFFVDGGVDTGPIIAQVVVPVLDDDSEEDLTERIKEVERHQLVEWVGRLVREGWTITGRKVRLK</sequence>
<evidence type="ECO:0000313" key="7">
    <source>
        <dbReference type="Proteomes" id="UP000292027"/>
    </source>
</evidence>
<reference evidence="6 7" key="1">
    <citation type="journal article" date="2015" name="Stand. Genomic Sci.">
        <title>Genomic Encyclopedia of Bacterial and Archaeal Type Strains, Phase III: the genomes of soil and plant-associated and newly described type strains.</title>
        <authorList>
            <person name="Whitman W.B."/>
            <person name="Woyke T."/>
            <person name="Klenk H.P."/>
            <person name="Zhou Y."/>
            <person name="Lilburn T.G."/>
            <person name="Beck B.J."/>
            <person name="De Vos P."/>
            <person name="Vandamme P."/>
            <person name="Eisen J.A."/>
            <person name="Garrity G."/>
            <person name="Hugenholtz P."/>
            <person name="Kyrpides N.C."/>
        </authorList>
    </citation>
    <scope>NUCLEOTIDE SEQUENCE [LARGE SCALE GENOMIC DNA]</scope>
    <source>
        <strain evidence="6 7">VKM Ac-2540</strain>
    </source>
</reference>
<comment type="caution">
    <text evidence="6">The sequence shown here is derived from an EMBL/GenBank/DDBJ whole genome shotgun (WGS) entry which is preliminary data.</text>
</comment>
<dbReference type="UniPathway" id="UPA00074">
    <property type="reaction ID" value="UER00126"/>
</dbReference>
<dbReference type="AlphaFoldDB" id="A0A4Q7WXS8"/>
<dbReference type="EMBL" id="SHKR01000012">
    <property type="protein sequence ID" value="RZU15427.1"/>
    <property type="molecule type" value="Genomic_DNA"/>
</dbReference>
<dbReference type="Gene3D" id="3.40.50.170">
    <property type="entry name" value="Formyl transferase, N-terminal domain"/>
    <property type="match status" value="1"/>
</dbReference>
<comment type="function">
    <text evidence="4">Catalyzes the transfer of a formyl group from 10-formyltetrahydrofolate to 5-phospho-ribosyl-glycinamide (GAR), producing 5-phospho-ribosyl-N-formylglycinamide (FGAR) and tetrahydrofolate.</text>
</comment>
<feature type="domain" description="Formyl transferase N-terminal" evidence="5">
    <location>
        <begin position="16"/>
        <end position="193"/>
    </location>
</feature>
<dbReference type="GO" id="GO:0005829">
    <property type="term" value="C:cytosol"/>
    <property type="evidence" value="ECO:0007669"/>
    <property type="project" value="TreeGrafter"/>
</dbReference>
<dbReference type="HAMAP" id="MF_01930">
    <property type="entry name" value="PurN"/>
    <property type="match status" value="1"/>
</dbReference>
<name>A0A4Q7WXS8_9ACTN</name>
<organism evidence="6 7">
    <name type="scientific">Kribbella rubisoli</name>
    <dbReference type="NCBI Taxonomy" id="3075929"/>
    <lineage>
        <taxon>Bacteria</taxon>
        <taxon>Bacillati</taxon>
        <taxon>Actinomycetota</taxon>
        <taxon>Actinomycetes</taxon>
        <taxon>Propionibacteriales</taxon>
        <taxon>Kribbellaceae</taxon>
        <taxon>Kribbella</taxon>
    </lineage>
</organism>
<dbReference type="InterPro" id="IPR004607">
    <property type="entry name" value="GART"/>
</dbReference>
<dbReference type="Pfam" id="PF00551">
    <property type="entry name" value="Formyl_trans_N"/>
    <property type="match status" value="1"/>
</dbReference>
<dbReference type="RefSeq" id="WP_242000418.1">
    <property type="nucleotide sequence ID" value="NZ_SHKR01000012.1"/>
</dbReference>
<dbReference type="InterPro" id="IPR036477">
    <property type="entry name" value="Formyl_transf_N_sf"/>
</dbReference>
<keyword evidence="7" id="KW-1185">Reference proteome</keyword>
<evidence type="ECO:0000313" key="6">
    <source>
        <dbReference type="EMBL" id="RZU15427.1"/>
    </source>
</evidence>
<evidence type="ECO:0000259" key="5">
    <source>
        <dbReference type="Pfam" id="PF00551"/>
    </source>
</evidence>
<dbReference type="InterPro" id="IPR002376">
    <property type="entry name" value="Formyl_transf_N"/>
</dbReference>
<evidence type="ECO:0000256" key="3">
    <source>
        <dbReference type="ARBA" id="ARBA00022755"/>
    </source>
</evidence>
<dbReference type="NCBIfam" id="TIGR00639">
    <property type="entry name" value="PurN"/>
    <property type="match status" value="1"/>
</dbReference>
<dbReference type="Proteomes" id="UP000292027">
    <property type="component" value="Unassembled WGS sequence"/>
</dbReference>
<dbReference type="GO" id="GO:0004644">
    <property type="term" value="F:phosphoribosylglycinamide formyltransferase activity"/>
    <property type="evidence" value="ECO:0007669"/>
    <property type="project" value="UniProtKB-UniRule"/>
</dbReference>
<feature type="binding site" evidence="4">
    <location>
        <position position="78"/>
    </location>
    <ligand>
        <name>(6R)-10-formyltetrahydrofolate</name>
        <dbReference type="ChEBI" id="CHEBI:195366"/>
    </ligand>
</feature>
<comment type="similarity">
    <text evidence="4">Belongs to the GART family.</text>
</comment>
<comment type="pathway">
    <text evidence="1 4">Purine metabolism; IMP biosynthesis via de novo pathway; N(2)-formyl-N(1)-(5-phospho-D-ribosyl)glycinamide from N(1)-(5-phospho-D-ribosyl)glycinamide (10-formyl THF route): step 1/1.</text>
</comment>
<evidence type="ECO:0000256" key="2">
    <source>
        <dbReference type="ARBA" id="ARBA00022679"/>
    </source>
</evidence>
<feature type="site" description="Raises pKa of active site His" evidence="4">
    <location>
        <position position="158"/>
    </location>
</feature>
<keyword evidence="2 4" id="KW-0808">Transferase</keyword>
<proteinExistence type="inferred from homology"/>
<gene>
    <name evidence="4" type="primary">purN</name>
    <name evidence="6" type="ORF">EV645_2964</name>
</gene>
<dbReference type="PANTHER" id="PTHR43369:SF2">
    <property type="entry name" value="PHOSPHORIBOSYLGLYCINAMIDE FORMYLTRANSFERASE"/>
    <property type="match status" value="1"/>
</dbReference>
<keyword evidence="3 4" id="KW-0658">Purine biosynthesis</keyword>
<evidence type="ECO:0000256" key="4">
    <source>
        <dbReference type="HAMAP-Rule" id="MF_01930"/>
    </source>
</evidence>
<evidence type="ECO:0000256" key="1">
    <source>
        <dbReference type="ARBA" id="ARBA00005054"/>
    </source>
</evidence>
<comment type="catalytic activity">
    <reaction evidence="4">
        <text>N(1)-(5-phospho-beta-D-ribosyl)glycinamide + (6R)-10-formyltetrahydrofolate = N(2)-formyl-N(1)-(5-phospho-beta-D-ribosyl)glycinamide + (6S)-5,6,7,8-tetrahydrofolate + H(+)</text>
        <dbReference type="Rhea" id="RHEA:15053"/>
        <dbReference type="ChEBI" id="CHEBI:15378"/>
        <dbReference type="ChEBI" id="CHEBI:57453"/>
        <dbReference type="ChEBI" id="CHEBI:143788"/>
        <dbReference type="ChEBI" id="CHEBI:147286"/>
        <dbReference type="ChEBI" id="CHEBI:195366"/>
        <dbReference type="EC" id="2.1.2.2"/>
    </reaction>
</comment>
<feature type="binding site" evidence="4">
    <location>
        <position position="120"/>
    </location>
    <ligand>
        <name>(6R)-10-formyltetrahydrofolate</name>
        <dbReference type="ChEBI" id="CHEBI:195366"/>
    </ligand>
</feature>
<dbReference type="GO" id="GO:0006189">
    <property type="term" value="P:'de novo' IMP biosynthetic process"/>
    <property type="evidence" value="ECO:0007669"/>
    <property type="project" value="UniProtKB-UniRule"/>
</dbReference>